<sequence>MIKKIFAVSFTVIAGLSALIDGYLLFFKSPDTSNQTNHISQEAKAKSTNTISSSAQDSSSVDSSSAASTQTSGLKDGTYTGASTSTEWGDVQLQIKVSGGKMTAITVLAHPDSQGHSIAINEQALPIYKKEALAAQSSAIDQISGATETYKGFTGSLQDAINQATTGVLNG</sequence>
<dbReference type="InterPro" id="IPR007329">
    <property type="entry name" value="FMN-bd"/>
</dbReference>
<dbReference type="SMART" id="SM00900">
    <property type="entry name" value="FMN_bind"/>
    <property type="match status" value="1"/>
</dbReference>
<evidence type="ECO:0000313" key="3">
    <source>
        <dbReference type="EMBL" id="MTD02277.1"/>
    </source>
</evidence>
<protein>
    <submittedName>
        <fullName evidence="3">FMN-binding protein</fullName>
    </submittedName>
</protein>
<dbReference type="Proteomes" id="UP000483839">
    <property type="component" value="Unassembled WGS sequence"/>
</dbReference>
<dbReference type="AlphaFoldDB" id="A0A6L6GAQ2"/>
<feature type="compositionally biased region" description="Polar residues" evidence="1">
    <location>
        <begin position="36"/>
        <end position="51"/>
    </location>
</feature>
<dbReference type="GO" id="GO:0016020">
    <property type="term" value="C:membrane"/>
    <property type="evidence" value="ECO:0007669"/>
    <property type="project" value="InterPro"/>
</dbReference>
<name>A0A6L6GAQ2_STRUB</name>
<organism evidence="3 4">
    <name type="scientific">Streptococcus uberis</name>
    <dbReference type="NCBI Taxonomy" id="1349"/>
    <lineage>
        <taxon>Bacteria</taxon>
        <taxon>Bacillati</taxon>
        <taxon>Bacillota</taxon>
        <taxon>Bacilli</taxon>
        <taxon>Lactobacillales</taxon>
        <taxon>Streptococcaceae</taxon>
        <taxon>Streptococcus</taxon>
    </lineage>
</organism>
<dbReference type="Gene3D" id="3.90.1010.20">
    <property type="match status" value="1"/>
</dbReference>
<feature type="domain" description="FMN-binding" evidence="2">
    <location>
        <begin position="86"/>
        <end position="164"/>
    </location>
</feature>
<dbReference type="GO" id="GO:0010181">
    <property type="term" value="F:FMN binding"/>
    <property type="evidence" value="ECO:0007669"/>
    <property type="project" value="InterPro"/>
</dbReference>
<dbReference type="Pfam" id="PF04205">
    <property type="entry name" value="FMN_bind"/>
    <property type="match status" value="1"/>
</dbReference>
<evidence type="ECO:0000256" key="1">
    <source>
        <dbReference type="SAM" id="MobiDB-lite"/>
    </source>
</evidence>
<evidence type="ECO:0000313" key="4">
    <source>
        <dbReference type="Proteomes" id="UP000483839"/>
    </source>
</evidence>
<evidence type="ECO:0000259" key="2">
    <source>
        <dbReference type="SMART" id="SM00900"/>
    </source>
</evidence>
<proteinExistence type="predicted"/>
<feature type="compositionally biased region" description="Low complexity" evidence="1">
    <location>
        <begin position="52"/>
        <end position="72"/>
    </location>
</feature>
<dbReference type="RefSeq" id="WP_046389331.1">
    <property type="nucleotide sequence ID" value="NZ_BAABQA010000003.1"/>
</dbReference>
<dbReference type="EMBL" id="WLXI01000056">
    <property type="protein sequence ID" value="MTD02277.1"/>
    <property type="molecule type" value="Genomic_DNA"/>
</dbReference>
<feature type="region of interest" description="Disordered" evidence="1">
    <location>
        <begin position="36"/>
        <end position="79"/>
    </location>
</feature>
<reference evidence="3 4" key="1">
    <citation type="submission" date="2019-11" db="EMBL/GenBank/DDBJ databases">
        <title>Streptococcus uberis isolated from clinical mastitis cases on a southeastern Queensland dairy.</title>
        <authorList>
            <person name="Workentine M.L."/>
            <person name="Price R."/>
            <person name="Olchowy T."/>
        </authorList>
    </citation>
    <scope>NUCLEOTIDE SEQUENCE [LARGE SCALE GENOMIC DNA]</scope>
    <source>
        <strain evidence="3 4">OLC4459-A17</strain>
    </source>
</reference>
<gene>
    <name evidence="3" type="ORF">GKS16_08350</name>
</gene>
<comment type="caution">
    <text evidence="3">The sequence shown here is derived from an EMBL/GenBank/DDBJ whole genome shotgun (WGS) entry which is preliminary data.</text>
</comment>
<accession>A0A6L6GAQ2</accession>